<dbReference type="EMBL" id="AVPS01000005">
    <property type="protein sequence ID" value="KGM51784.1"/>
    <property type="molecule type" value="Genomic_DNA"/>
</dbReference>
<accession>A0A0A0EN12</accession>
<comment type="caution">
    <text evidence="2">The sequence shown here is derived from an EMBL/GenBank/DDBJ whole genome shotgun (WGS) entry which is preliminary data.</text>
</comment>
<sequence length="121" mass="13765">MSKLLLNLRMVLDDEIEDVRAMLDENRIEFYETKPSRWGISYGGIWLTHDRDLPEAKRLMAVYQARRQANARAEYEAGQRDGTGRTFKDVLREEPARVLLAVAAIIVLLGLVALPAILLRG</sequence>
<keyword evidence="3" id="KW-1185">Reference proteome</keyword>
<dbReference type="STRING" id="1122185.N792_09045"/>
<dbReference type="eggNOG" id="ENOG50332TA">
    <property type="taxonomic scope" value="Bacteria"/>
</dbReference>
<keyword evidence="1" id="KW-0812">Transmembrane</keyword>
<keyword evidence="1" id="KW-0472">Membrane</keyword>
<gene>
    <name evidence="2" type="ORF">N792_09045</name>
</gene>
<evidence type="ECO:0000313" key="2">
    <source>
        <dbReference type="EMBL" id="KGM51784.1"/>
    </source>
</evidence>
<evidence type="ECO:0000256" key="1">
    <source>
        <dbReference type="SAM" id="Phobius"/>
    </source>
</evidence>
<dbReference type="InterPro" id="IPR046162">
    <property type="entry name" value="DUF6164"/>
</dbReference>
<dbReference type="Proteomes" id="UP000030017">
    <property type="component" value="Unassembled WGS sequence"/>
</dbReference>
<dbReference type="RefSeq" id="WP_036193854.1">
    <property type="nucleotide sequence ID" value="NZ_AVPS01000005.1"/>
</dbReference>
<dbReference type="Pfam" id="PF19661">
    <property type="entry name" value="DUF6164"/>
    <property type="match status" value="1"/>
</dbReference>
<organism evidence="2 3">
    <name type="scientific">Lysobacter concretionis Ko07 = DSM 16239</name>
    <dbReference type="NCBI Taxonomy" id="1122185"/>
    <lineage>
        <taxon>Bacteria</taxon>
        <taxon>Pseudomonadati</taxon>
        <taxon>Pseudomonadota</taxon>
        <taxon>Gammaproteobacteria</taxon>
        <taxon>Lysobacterales</taxon>
        <taxon>Lysobacteraceae</taxon>
        <taxon>Novilysobacter</taxon>
    </lineage>
</organism>
<protein>
    <submittedName>
        <fullName evidence="2">Membrane protein</fullName>
    </submittedName>
</protein>
<evidence type="ECO:0000313" key="3">
    <source>
        <dbReference type="Proteomes" id="UP000030017"/>
    </source>
</evidence>
<keyword evidence="1" id="KW-1133">Transmembrane helix</keyword>
<name>A0A0A0EN12_9GAMM</name>
<dbReference type="AlphaFoldDB" id="A0A0A0EN12"/>
<dbReference type="OrthoDB" id="5569385at2"/>
<reference evidence="2 3" key="1">
    <citation type="submission" date="2013-08" db="EMBL/GenBank/DDBJ databases">
        <title>Genome sequencing of Lysobacter.</title>
        <authorList>
            <person name="Zhang S."/>
            <person name="Wang G."/>
        </authorList>
    </citation>
    <scope>NUCLEOTIDE SEQUENCE [LARGE SCALE GENOMIC DNA]</scope>
    <source>
        <strain evidence="2 3">Ko07</strain>
    </source>
</reference>
<proteinExistence type="predicted"/>
<feature type="transmembrane region" description="Helical" evidence="1">
    <location>
        <begin position="98"/>
        <end position="119"/>
    </location>
</feature>